<dbReference type="AlphaFoldDB" id="D1YWW5"/>
<evidence type="ECO:0000313" key="2">
    <source>
        <dbReference type="Proteomes" id="UP000001882"/>
    </source>
</evidence>
<organism evidence="1 2">
    <name type="scientific">Methanocella paludicola (strain DSM 17711 / JCM 13418 / NBRC 101707 / SANAE)</name>
    <dbReference type="NCBI Taxonomy" id="304371"/>
    <lineage>
        <taxon>Archaea</taxon>
        <taxon>Methanobacteriati</taxon>
        <taxon>Methanobacteriota</taxon>
        <taxon>Stenosarchaea group</taxon>
        <taxon>Methanomicrobia</taxon>
        <taxon>Methanocellales</taxon>
        <taxon>Methanocellaceae</taxon>
        <taxon>Methanocella</taxon>
    </lineage>
</organism>
<dbReference type="RefSeq" id="WP_012899616.1">
    <property type="nucleotide sequence ID" value="NC_013665.1"/>
</dbReference>
<dbReference type="Pfam" id="PF13366">
    <property type="entry name" value="PDDEXK_3"/>
    <property type="match status" value="1"/>
</dbReference>
<dbReference type="InParanoid" id="D1YWW5"/>
<reference evidence="2" key="3">
    <citation type="journal article" date="2011" name="PLoS ONE">
        <title>Genome sequence of a mesophilic hydrogenotrophic methanogen Methanocella paludicola, the first cultivated representative of the order Methanocellales.</title>
        <authorList>
            <person name="Sakai S."/>
            <person name="Takaki Y."/>
            <person name="Shimamura S."/>
            <person name="Sekine M."/>
            <person name="Tajima T."/>
            <person name="Kosugi H."/>
            <person name="Ichikawa N."/>
            <person name="Tasumi E."/>
            <person name="Hiraki A.T."/>
            <person name="Shimizu A."/>
            <person name="Kato Y."/>
            <person name="Nishiko R."/>
            <person name="Mori K."/>
            <person name="Fujita N."/>
            <person name="Imachi H."/>
            <person name="Takai K."/>
        </authorList>
    </citation>
    <scope>NUCLEOTIDE SEQUENCE [LARGE SCALE GENOMIC DNA]</scope>
    <source>
        <strain evidence="2">DSM 17711 / JCM 13418 / NBRC 101707 / SANAE</strain>
    </source>
</reference>
<dbReference type="KEGG" id="mpd:MCP_0865"/>
<protein>
    <recommendedName>
        <fullName evidence="3">GxxExxY protein</fullName>
    </recommendedName>
</protein>
<gene>
    <name evidence="1" type="ordered locus">MCP_0865</name>
</gene>
<keyword evidence="2" id="KW-1185">Reference proteome</keyword>
<dbReference type="InterPro" id="IPR026350">
    <property type="entry name" value="GxxExxY"/>
</dbReference>
<dbReference type="NCBIfam" id="TIGR04256">
    <property type="entry name" value="GxxExxY"/>
    <property type="match status" value="1"/>
</dbReference>
<name>D1YWW5_METPS</name>
<accession>D1YWW5</accession>
<dbReference type="EMBL" id="AP011532">
    <property type="protein sequence ID" value="BAI60937.1"/>
    <property type="molecule type" value="Genomic_DNA"/>
</dbReference>
<reference evidence="1 2" key="1">
    <citation type="journal article" date="2007" name="Appl. Environ. Microbiol.">
        <title>Isolation of key methanogens for global methane emission from rice paddy fields: a novel isolate affiliated with the clone cluster rice cluster I.</title>
        <authorList>
            <person name="Sakai S."/>
            <person name="Imachi H."/>
            <person name="Sekiguchi Y."/>
            <person name="Ohashi A."/>
            <person name="Harada H."/>
            <person name="Kamagata Y."/>
        </authorList>
    </citation>
    <scope>NUCLEOTIDE SEQUENCE [LARGE SCALE GENOMIC DNA]</scope>
    <source>
        <strain evidence="2">DSM 17711 / JCM 13418 / NBRC 101707 / SANAE</strain>
    </source>
</reference>
<reference evidence="1 2" key="2">
    <citation type="journal article" date="2008" name="Int. J. Syst. Evol. Microbiol.">
        <title>Methanocella paludicola gen. nov., sp. nov., a methane-producing archaeon, the first isolate of the lineage 'Rice Cluster I', and proposal of the new archaeal order Methanocellales ord. nov.</title>
        <authorList>
            <person name="Sakai S."/>
            <person name="Imachi H."/>
            <person name="Hanada S."/>
            <person name="Ohashi A."/>
            <person name="Harada H."/>
            <person name="Kamagata Y."/>
        </authorList>
    </citation>
    <scope>NUCLEOTIDE SEQUENCE [LARGE SCALE GENOMIC DNA]</scope>
    <source>
        <strain evidence="2">DSM 17711 / JCM 13418 / NBRC 101707 / SANAE</strain>
    </source>
</reference>
<dbReference type="eggNOG" id="arCOG07749">
    <property type="taxonomic scope" value="Archaea"/>
</dbReference>
<evidence type="ECO:0000313" key="1">
    <source>
        <dbReference type="EMBL" id="BAI60937.1"/>
    </source>
</evidence>
<evidence type="ECO:0008006" key="3">
    <source>
        <dbReference type="Google" id="ProtNLM"/>
    </source>
</evidence>
<sequence>MKKDPILNEINKITGQIVDAAFVVHTTFGPGLLESIYEECLIHELKLRGIKVESQINVPLDFKGLYIERGLILDVLVEGQVIVEVKSVKELHPVYEQQLLTYMKITGKRVGLLINFNAPLIKDGIKRMVL</sequence>
<dbReference type="GeneID" id="8680896"/>
<dbReference type="Proteomes" id="UP000001882">
    <property type="component" value="Chromosome"/>
</dbReference>
<proteinExistence type="predicted"/>